<protein>
    <submittedName>
        <fullName evidence="1">Uncharacterized protein</fullName>
    </submittedName>
</protein>
<organism evidence="1 2">
    <name type="scientific">Paraglaciecola psychrophila 170</name>
    <dbReference type="NCBI Taxonomy" id="1129794"/>
    <lineage>
        <taxon>Bacteria</taxon>
        <taxon>Pseudomonadati</taxon>
        <taxon>Pseudomonadota</taxon>
        <taxon>Gammaproteobacteria</taxon>
        <taxon>Alteromonadales</taxon>
        <taxon>Alteromonadaceae</taxon>
        <taxon>Paraglaciecola</taxon>
    </lineage>
</organism>
<sequence length="42" mass="4874">MSGQPFLLYTRSFVVDGIEPQRYLDTEFNPLISACLLLECRH</sequence>
<dbReference type="EMBL" id="CP003837">
    <property type="protein sequence ID" value="AGH44300.1"/>
    <property type="molecule type" value="Genomic_DNA"/>
</dbReference>
<reference evidence="1 2" key="1">
    <citation type="journal article" date="2013" name="Genome Announc.">
        <title>Complete Genome Sequence of Glaciecola psychrophila Strain 170T.</title>
        <authorList>
            <person name="Yin J."/>
            <person name="Chen J."/>
            <person name="Liu G."/>
            <person name="Yu Y."/>
            <person name="Song L."/>
            <person name="Wang X."/>
            <person name="Qu X."/>
        </authorList>
    </citation>
    <scope>NUCLEOTIDE SEQUENCE [LARGE SCALE GENOMIC DNA]</scope>
    <source>
        <strain evidence="1 2">170</strain>
    </source>
</reference>
<keyword evidence="2" id="KW-1185">Reference proteome</keyword>
<dbReference type="KEGG" id="gps:C427_2191"/>
<dbReference type="AlphaFoldDB" id="K7ACV2"/>
<dbReference type="PATRIC" id="fig|1129794.4.peg.2168"/>
<accession>K7ACV2</accession>
<name>K7ACV2_9ALTE</name>
<gene>
    <name evidence="1" type="ORF">C427_2191</name>
</gene>
<evidence type="ECO:0000313" key="2">
    <source>
        <dbReference type="Proteomes" id="UP000011864"/>
    </source>
</evidence>
<evidence type="ECO:0000313" key="1">
    <source>
        <dbReference type="EMBL" id="AGH44300.1"/>
    </source>
</evidence>
<dbReference type="HOGENOM" id="CLU_3255322_0_0_6"/>
<proteinExistence type="predicted"/>
<dbReference type="Proteomes" id="UP000011864">
    <property type="component" value="Chromosome"/>
</dbReference>